<dbReference type="GO" id="GO:0004521">
    <property type="term" value="F:RNA endonuclease activity"/>
    <property type="evidence" value="ECO:0007669"/>
    <property type="project" value="TreeGrafter"/>
</dbReference>
<comment type="caution">
    <text evidence="3">The sequence shown here is derived from an EMBL/GenBank/DDBJ whole genome shotgun (WGS) entry which is preliminary data.</text>
</comment>
<comment type="similarity">
    <text evidence="1">Belongs to the PemK/MazF family.</text>
</comment>
<dbReference type="RefSeq" id="WP_010008284.1">
    <property type="nucleotide sequence ID" value="NZ_JAGYGP010000005.1"/>
</dbReference>
<gene>
    <name evidence="3" type="ORF">C5L23_000179</name>
</gene>
<dbReference type="InterPro" id="IPR011067">
    <property type="entry name" value="Plasmid_toxin/cell-grow_inhib"/>
</dbReference>
<dbReference type="Pfam" id="PF02452">
    <property type="entry name" value="PemK_toxin"/>
    <property type="match status" value="1"/>
</dbReference>
<dbReference type="SUPFAM" id="SSF50118">
    <property type="entry name" value="Cell growth inhibitor/plasmid maintenance toxic component"/>
    <property type="match status" value="1"/>
</dbReference>
<evidence type="ECO:0000313" key="4">
    <source>
        <dbReference type="Proteomes" id="UP000295681"/>
    </source>
</evidence>
<proteinExistence type="inferred from homology"/>
<keyword evidence="4" id="KW-1185">Reference proteome</keyword>
<dbReference type="STRING" id="907931.GCA_000165675_00505"/>
<evidence type="ECO:0008006" key="5">
    <source>
        <dbReference type="Google" id="ProtNLM"/>
    </source>
</evidence>
<dbReference type="GO" id="GO:0003677">
    <property type="term" value="F:DNA binding"/>
    <property type="evidence" value="ECO:0007669"/>
    <property type="project" value="InterPro"/>
</dbReference>
<dbReference type="GO" id="GO:0016075">
    <property type="term" value="P:rRNA catabolic process"/>
    <property type="evidence" value="ECO:0007669"/>
    <property type="project" value="TreeGrafter"/>
</dbReference>
<sequence>MVILKQGDIALVDLNPTKGHEQQSRRPVVILSSIQVSDISGLFIVAPISTTNRDFPLYYPLETPSETTGKVLLDQTRALDIVNRGYRIVDRVSQSELMSIINTYKLFFDIGA</sequence>
<accession>A0A4R5N6F1</accession>
<keyword evidence="2" id="KW-1277">Toxin-antitoxin system</keyword>
<dbReference type="EMBL" id="PUFI01000016">
    <property type="protein sequence ID" value="TDG67225.1"/>
    <property type="molecule type" value="Genomic_DNA"/>
</dbReference>
<protein>
    <recommendedName>
        <fullName evidence="5">mRNA interferase</fullName>
    </recommendedName>
</protein>
<dbReference type="Gene3D" id="2.30.30.110">
    <property type="match status" value="1"/>
</dbReference>
<evidence type="ECO:0000256" key="1">
    <source>
        <dbReference type="ARBA" id="ARBA00007521"/>
    </source>
</evidence>
<dbReference type="PANTHER" id="PTHR33988">
    <property type="entry name" value="ENDORIBONUCLEASE MAZF-RELATED"/>
    <property type="match status" value="1"/>
</dbReference>
<organism evidence="3 4">
    <name type="scientific">Leuconostoc fallax</name>
    <dbReference type="NCBI Taxonomy" id="1251"/>
    <lineage>
        <taxon>Bacteria</taxon>
        <taxon>Bacillati</taxon>
        <taxon>Bacillota</taxon>
        <taxon>Bacilli</taxon>
        <taxon>Lactobacillales</taxon>
        <taxon>Lactobacillaceae</taxon>
        <taxon>Leuconostoc</taxon>
    </lineage>
</organism>
<dbReference type="InterPro" id="IPR003477">
    <property type="entry name" value="PemK-like"/>
</dbReference>
<name>A0A4R5N6F1_9LACO</name>
<dbReference type="PANTHER" id="PTHR33988:SF3">
    <property type="entry name" value="ENDORIBONUCLEASE TOXIN CHPB-RELATED"/>
    <property type="match status" value="1"/>
</dbReference>
<reference evidence="3 4" key="1">
    <citation type="journal article" date="2019" name="Appl. Microbiol. Biotechnol.">
        <title>Uncovering carbohydrate metabolism through a genotype-phenotype association study of 56 lactic acid bacteria genomes.</title>
        <authorList>
            <person name="Buron-Moles G."/>
            <person name="Chailyan A."/>
            <person name="Dolejs I."/>
            <person name="Forster J."/>
            <person name="Miks M.H."/>
        </authorList>
    </citation>
    <scope>NUCLEOTIDE SEQUENCE [LARGE SCALE GENOMIC DNA]</scope>
    <source>
        <strain evidence="3 4">ATCC 700006</strain>
    </source>
</reference>
<evidence type="ECO:0000256" key="2">
    <source>
        <dbReference type="ARBA" id="ARBA00022649"/>
    </source>
</evidence>
<evidence type="ECO:0000313" key="3">
    <source>
        <dbReference type="EMBL" id="TDG67225.1"/>
    </source>
</evidence>
<dbReference type="Proteomes" id="UP000295681">
    <property type="component" value="Unassembled WGS sequence"/>
</dbReference>
<dbReference type="GO" id="GO:0006402">
    <property type="term" value="P:mRNA catabolic process"/>
    <property type="evidence" value="ECO:0007669"/>
    <property type="project" value="TreeGrafter"/>
</dbReference>
<dbReference type="AlphaFoldDB" id="A0A4R5N6F1"/>